<reference evidence="3 4" key="1">
    <citation type="submission" date="2019-08" db="EMBL/GenBank/DDBJ databases">
        <title>Microbe sample from Colwellia echini.</title>
        <authorList>
            <person name="Christiansen L."/>
            <person name="Pathiraja D."/>
            <person name="Schultz-Johansen M."/>
            <person name="Choi I.-G."/>
            <person name="Stougaard P."/>
        </authorList>
    </citation>
    <scope>NUCLEOTIDE SEQUENCE [LARGE SCALE GENOMIC DNA]</scope>
    <source>
        <strain evidence="3 4">A3</strain>
    </source>
</reference>
<evidence type="ECO:0000256" key="1">
    <source>
        <dbReference type="SAM" id="SignalP"/>
    </source>
</evidence>
<evidence type="ECO:0000259" key="2">
    <source>
        <dbReference type="Pfam" id="PF14467"/>
    </source>
</evidence>
<dbReference type="EMBL" id="PJAI02000004">
    <property type="protein sequence ID" value="TYK66373.1"/>
    <property type="molecule type" value="Genomic_DNA"/>
</dbReference>
<dbReference type="Gene3D" id="2.60.40.3340">
    <property type="entry name" value="Domain of unknown function DUF4426"/>
    <property type="match status" value="1"/>
</dbReference>
<name>A0ABY3MYS4_9GAMM</name>
<evidence type="ECO:0000313" key="3">
    <source>
        <dbReference type="EMBL" id="TYK66373.1"/>
    </source>
</evidence>
<feature type="domain" description="DUF4426" evidence="2">
    <location>
        <begin position="34"/>
        <end position="152"/>
    </location>
</feature>
<organism evidence="3 4">
    <name type="scientific">Colwellia echini</name>
    <dbReference type="NCBI Taxonomy" id="1982103"/>
    <lineage>
        <taxon>Bacteria</taxon>
        <taxon>Pseudomonadati</taxon>
        <taxon>Pseudomonadota</taxon>
        <taxon>Gammaproteobacteria</taxon>
        <taxon>Alteromonadales</taxon>
        <taxon>Colwelliaceae</taxon>
        <taxon>Colwellia</taxon>
    </lineage>
</organism>
<accession>A0ABY3MYS4</accession>
<keyword evidence="4" id="KW-1185">Reference proteome</keyword>
<comment type="caution">
    <text evidence="3">The sequence shown here is derived from an EMBL/GenBank/DDBJ whole genome shotgun (WGS) entry which is preliminary data.</text>
</comment>
<evidence type="ECO:0000313" key="4">
    <source>
        <dbReference type="Proteomes" id="UP000815846"/>
    </source>
</evidence>
<protein>
    <submittedName>
        <fullName evidence="3">DUF4426 domain-containing protein</fullName>
    </submittedName>
</protein>
<dbReference type="Proteomes" id="UP000815846">
    <property type="component" value="Unassembled WGS sequence"/>
</dbReference>
<gene>
    <name evidence="3" type="ORF">CWS31_005300</name>
</gene>
<proteinExistence type="predicted"/>
<dbReference type="PROSITE" id="PS51257">
    <property type="entry name" value="PROKAR_LIPOPROTEIN"/>
    <property type="match status" value="1"/>
</dbReference>
<dbReference type="Pfam" id="PF14467">
    <property type="entry name" value="DUF4426"/>
    <property type="match status" value="1"/>
</dbReference>
<sequence>MYKSLQSLVTSISIIIALSCSLFFMATANAENMKKLGSMNVHYMAIGSTFFTPEVAKAYGITRSRYNGLINISVLDNSQAGNPAKTVSIMGQAKNNVGQFKALEFEEVREGDAIYYLAQVSYNNEETLHFDIMINDGKEQQRLKFSQIFYVD</sequence>
<feature type="signal peptide" evidence="1">
    <location>
        <begin position="1"/>
        <end position="30"/>
    </location>
</feature>
<dbReference type="RefSeq" id="WP_101345139.1">
    <property type="nucleotide sequence ID" value="NZ_PJAI02000004.1"/>
</dbReference>
<keyword evidence="1" id="KW-0732">Signal</keyword>
<feature type="chain" id="PRO_5045542630" evidence="1">
    <location>
        <begin position="31"/>
        <end position="152"/>
    </location>
</feature>
<dbReference type="InterPro" id="IPR025218">
    <property type="entry name" value="DUF4426"/>
</dbReference>